<organism evidence="3 4">
    <name type="scientific">Breznakia pachnodae</name>
    <dbReference type="NCBI Taxonomy" id="265178"/>
    <lineage>
        <taxon>Bacteria</taxon>
        <taxon>Bacillati</taxon>
        <taxon>Bacillota</taxon>
        <taxon>Erysipelotrichia</taxon>
        <taxon>Erysipelotrichales</taxon>
        <taxon>Erysipelotrichaceae</taxon>
        <taxon>Breznakia</taxon>
    </lineage>
</organism>
<comment type="function">
    <text evidence="1">May bind long-chain fatty acids, such as palmitate, and may play a role in lipid transport or fatty acid metabolism.</text>
</comment>
<dbReference type="Gene3D" id="2.20.28.50">
    <property type="entry name" value="degv family protein"/>
    <property type="match status" value="1"/>
</dbReference>
<evidence type="ECO:0000256" key="2">
    <source>
        <dbReference type="ARBA" id="ARBA00023121"/>
    </source>
</evidence>
<comment type="caution">
    <text evidence="3">The sequence shown here is derived from an EMBL/GenBank/DDBJ whole genome shotgun (WGS) entry which is preliminary data.</text>
</comment>
<dbReference type="PANTHER" id="PTHR33434:SF3">
    <property type="entry name" value="DEGV DOMAIN-CONTAINING PROTEIN YITS"/>
    <property type="match status" value="1"/>
</dbReference>
<accession>A0ABU0E6Q8</accession>
<dbReference type="InterPro" id="IPR050270">
    <property type="entry name" value="DegV_domain_contain"/>
</dbReference>
<evidence type="ECO:0000256" key="1">
    <source>
        <dbReference type="ARBA" id="ARBA00003238"/>
    </source>
</evidence>
<dbReference type="PROSITE" id="PS51482">
    <property type="entry name" value="DEGV"/>
    <property type="match status" value="1"/>
</dbReference>
<name>A0ABU0E6Q8_9FIRM</name>
<gene>
    <name evidence="3" type="ORF">J2S15_003348</name>
</gene>
<protein>
    <submittedName>
        <fullName evidence="3">DegV family protein with EDD domain</fullName>
    </submittedName>
</protein>
<evidence type="ECO:0000313" key="4">
    <source>
        <dbReference type="Proteomes" id="UP001230220"/>
    </source>
</evidence>
<dbReference type="InterPro" id="IPR003797">
    <property type="entry name" value="DegV"/>
</dbReference>
<sequence length="290" mass="32136">MNNYIIVTDCTCDLSIDVINKYDIKVIPMEFRLGEQDYLHSADFKVFNEVGFYNQLREGVEASTSQITPYTYESFLTPLLEAGNDILYVAFSSGLSSTYSSSVIAFETLQEKFPDRKIITIDSLAASAGEGLMVYYACLNRENGMSIEENKSWIEEHIQNFAHWVVVDDLHHLKRGGRISAATAFVGSALSIKPIIHVNEEGKLINVGKAHGRKKSLTTIANKLKETISSNDQTIMIAHGDCLSDAEFLRDKIMEMGVVKEVIISEIGPVVGAHSGPGTVALFYMGTTRY</sequence>
<proteinExistence type="predicted"/>
<dbReference type="PANTHER" id="PTHR33434">
    <property type="entry name" value="DEGV DOMAIN-CONTAINING PROTEIN DR_1986-RELATED"/>
    <property type="match status" value="1"/>
</dbReference>
<dbReference type="Gene3D" id="3.30.1180.10">
    <property type="match status" value="1"/>
</dbReference>
<keyword evidence="2" id="KW-0446">Lipid-binding</keyword>
<keyword evidence="4" id="KW-1185">Reference proteome</keyword>
<dbReference type="EMBL" id="JAUSUR010000007">
    <property type="protein sequence ID" value="MDQ0362594.1"/>
    <property type="molecule type" value="Genomic_DNA"/>
</dbReference>
<dbReference type="NCBIfam" id="TIGR00762">
    <property type="entry name" value="DegV"/>
    <property type="match status" value="1"/>
</dbReference>
<dbReference type="Gene3D" id="3.40.50.10440">
    <property type="entry name" value="Dihydroxyacetone kinase, domain 1"/>
    <property type="match status" value="1"/>
</dbReference>
<dbReference type="Proteomes" id="UP001230220">
    <property type="component" value="Unassembled WGS sequence"/>
</dbReference>
<dbReference type="InterPro" id="IPR043168">
    <property type="entry name" value="DegV_C"/>
</dbReference>
<dbReference type="RefSeq" id="WP_307410343.1">
    <property type="nucleotide sequence ID" value="NZ_JAUSUR010000007.1"/>
</dbReference>
<reference evidence="3 4" key="1">
    <citation type="submission" date="2023-07" db="EMBL/GenBank/DDBJ databases">
        <title>Genomic Encyclopedia of Type Strains, Phase IV (KMG-IV): sequencing the most valuable type-strain genomes for metagenomic binning, comparative biology and taxonomic classification.</title>
        <authorList>
            <person name="Goeker M."/>
        </authorList>
    </citation>
    <scope>NUCLEOTIDE SEQUENCE [LARGE SCALE GENOMIC DNA]</scope>
    <source>
        <strain evidence="3 4">DSM 16784</strain>
    </source>
</reference>
<dbReference type="SUPFAM" id="SSF82549">
    <property type="entry name" value="DAK1/DegV-like"/>
    <property type="match status" value="1"/>
</dbReference>
<dbReference type="Pfam" id="PF02645">
    <property type="entry name" value="DegV"/>
    <property type="match status" value="1"/>
</dbReference>
<evidence type="ECO:0000313" key="3">
    <source>
        <dbReference type="EMBL" id="MDQ0362594.1"/>
    </source>
</evidence>